<dbReference type="EMBL" id="JASXSZ010000001">
    <property type="protein sequence ID" value="MDL9977881.1"/>
    <property type="molecule type" value="Genomic_DNA"/>
</dbReference>
<evidence type="ECO:0000313" key="1">
    <source>
        <dbReference type="EMBL" id="MDL9977881.1"/>
    </source>
</evidence>
<accession>A0ABT7MTW2</accession>
<organism evidence="1 2">
    <name type="scientific">Microbacterium candidum</name>
    <dbReference type="NCBI Taxonomy" id="3041922"/>
    <lineage>
        <taxon>Bacteria</taxon>
        <taxon>Bacillati</taxon>
        <taxon>Actinomycetota</taxon>
        <taxon>Actinomycetes</taxon>
        <taxon>Micrococcales</taxon>
        <taxon>Microbacteriaceae</taxon>
        <taxon>Microbacterium</taxon>
    </lineage>
</organism>
<keyword evidence="2" id="KW-1185">Reference proteome</keyword>
<evidence type="ECO:0008006" key="3">
    <source>
        <dbReference type="Google" id="ProtNLM"/>
    </source>
</evidence>
<sequence length="92" mass="10054">MSENLAAWLAVLDDFERALDAADEQVSFEPFQPPPGPPPAEIVERARMVLARQQAMINGLVLSRANVARELAALRRVPSGREDAPAYLDVEG</sequence>
<proteinExistence type="predicted"/>
<reference evidence="1 2" key="1">
    <citation type="submission" date="2023-06" db="EMBL/GenBank/DDBJ databases">
        <title>Microbacterium sp. nov., isolated from a waste landfill.</title>
        <authorList>
            <person name="Wen W."/>
        </authorList>
    </citation>
    <scope>NUCLEOTIDE SEQUENCE [LARGE SCALE GENOMIC DNA]</scope>
    <source>
        <strain evidence="1 2">ASV49</strain>
    </source>
</reference>
<evidence type="ECO:0000313" key="2">
    <source>
        <dbReference type="Proteomes" id="UP001235064"/>
    </source>
</evidence>
<protein>
    <recommendedName>
        <fullName evidence="3">Flagellar protein FlgN</fullName>
    </recommendedName>
</protein>
<dbReference type="Proteomes" id="UP001235064">
    <property type="component" value="Unassembled WGS sequence"/>
</dbReference>
<name>A0ABT7MTW2_9MICO</name>
<dbReference type="RefSeq" id="WP_286285756.1">
    <property type="nucleotide sequence ID" value="NZ_JASXSZ010000001.1"/>
</dbReference>
<gene>
    <name evidence="1" type="ORF">QSV35_00920</name>
</gene>
<comment type="caution">
    <text evidence="1">The sequence shown here is derived from an EMBL/GenBank/DDBJ whole genome shotgun (WGS) entry which is preliminary data.</text>
</comment>